<evidence type="ECO:0000256" key="1">
    <source>
        <dbReference type="SAM" id="MobiDB-lite"/>
    </source>
</evidence>
<keyword evidence="4" id="KW-1185">Reference proteome</keyword>
<dbReference type="PROSITE" id="PS00022">
    <property type="entry name" value="EGF_1"/>
    <property type="match status" value="1"/>
</dbReference>
<feature type="compositionally biased region" description="Low complexity" evidence="1">
    <location>
        <begin position="440"/>
        <end position="456"/>
    </location>
</feature>
<name>A0AA36IN07_9DINO</name>
<proteinExistence type="predicted"/>
<feature type="compositionally biased region" description="Acidic residues" evidence="1">
    <location>
        <begin position="430"/>
        <end position="439"/>
    </location>
</feature>
<reference evidence="3" key="1">
    <citation type="submission" date="2023-08" db="EMBL/GenBank/DDBJ databases">
        <authorList>
            <person name="Chen Y."/>
            <person name="Shah S."/>
            <person name="Dougan E. K."/>
            <person name="Thang M."/>
            <person name="Chan C."/>
        </authorList>
    </citation>
    <scope>NUCLEOTIDE SEQUENCE</scope>
</reference>
<dbReference type="SMART" id="SM00180">
    <property type="entry name" value="EGF_Lam"/>
    <property type="match status" value="2"/>
</dbReference>
<dbReference type="InterPro" id="IPR000742">
    <property type="entry name" value="EGF"/>
</dbReference>
<feature type="region of interest" description="Disordered" evidence="1">
    <location>
        <begin position="423"/>
        <end position="463"/>
    </location>
</feature>
<dbReference type="Pfam" id="PF23106">
    <property type="entry name" value="EGF_Teneurin"/>
    <property type="match status" value="1"/>
</dbReference>
<dbReference type="Pfam" id="PF00053">
    <property type="entry name" value="EGF_laminin"/>
    <property type="match status" value="2"/>
</dbReference>
<dbReference type="AlphaFoldDB" id="A0AA36IN07"/>
<comment type="caution">
    <text evidence="3">The sequence shown here is derived from an EMBL/GenBank/DDBJ whole genome shotgun (WGS) entry which is preliminary data.</text>
</comment>
<sequence length="463" mass="49173">ILGRVTVRLNGIESSCGGEDDGEGEGCVYSFARRSTPSVVEVAPLHGQTLEEEVPLVRIIVAGWDGMSPDLPEVYFGSQQCDVNLTKRLVQRCPDCGQGHCISNVLTADMADASGQGGEPPVACKCQDGWHGENCRHPCTCVYPGTVSCADGAQGDGSCTCVDLHNGTNCEMCDAGYYRSRADGLCDTFCDRNDTCSGSGSCTQRGQCQCDLWYFGEHCDCSCNGHGICDDGVCKCDVRWDGEFCDEPSASNASCGNCSARGICGDGCECLESFYGENCERSCGDCEEESTVSCDLGFCFCREGFWGPKCERQCECGALGTSSCDFTSGACSCREGWQGTSCSECAPNYYPQGQCDVFCEGSSTCGGFGECNDEGACLCFGSRSAESYCRTCLSHYYPAEEATLILGIPDPPEIFVEELREVEVDCPGPGEDDDNDSDDFNASNASNASNDSNGSAGESQGAW</sequence>
<dbReference type="Proteomes" id="UP001178507">
    <property type="component" value="Unassembled WGS sequence"/>
</dbReference>
<feature type="non-terminal residue" evidence="3">
    <location>
        <position position="463"/>
    </location>
</feature>
<accession>A0AA36IN07</accession>
<protein>
    <recommendedName>
        <fullName evidence="2">EGF-like domain-containing protein</fullName>
    </recommendedName>
</protein>
<dbReference type="Gene3D" id="2.10.25.10">
    <property type="entry name" value="Laminin"/>
    <property type="match status" value="2"/>
</dbReference>
<dbReference type="EMBL" id="CAUJNA010002146">
    <property type="protein sequence ID" value="CAJ1390811.1"/>
    <property type="molecule type" value="Genomic_DNA"/>
</dbReference>
<dbReference type="SUPFAM" id="SSF57196">
    <property type="entry name" value="EGF/Laminin"/>
    <property type="match status" value="1"/>
</dbReference>
<evidence type="ECO:0000313" key="4">
    <source>
        <dbReference type="Proteomes" id="UP001178507"/>
    </source>
</evidence>
<dbReference type="CDD" id="cd00055">
    <property type="entry name" value="EGF_Lam"/>
    <property type="match status" value="1"/>
</dbReference>
<dbReference type="SMART" id="SM00181">
    <property type="entry name" value="EGF"/>
    <property type="match status" value="5"/>
</dbReference>
<evidence type="ECO:0000313" key="3">
    <source>
        <dbReference type="EMBL" id="CAJ1390811.1"/>
    </source>
</evidence>
<gene>
    <name evidence="3" type="ORF">EVOR1521_LOCUS16128</name>
</gene>
<evidence type="ECO:0000259" key="2">
    <source>
        <dbReference type="PROSITE" id="PS00022"/>
    </source>
</evidence>
<organism evidence="3 4">
    <name type="scientific">Effrenium voratum</name>
    <dbReference type="NCBI Taxonomy" id="2562239"/>
    <lineage>
        <taxon>Eukaryota</taxon>
        <taxon>Sar</taxon>
        <taxon>Alveolata</taxon>
        <taxon>Dinophyceae</taxon>
        <taxon>Suessiales</taxon>
        <taxon>Symbiodiniaceae</taxon>
        <taxon>Effrenium</taxon>
    </lineage>
</organism>
<dbReference type="InterPro" id="IPR002049">
    <property type="entry name" value="LE_dom"/>
</dbReference>
<feature type="domain" description="EGF-like" evidence="2">
    <location>
        <begin position="208"/>
        <end position="219"/>
    </location>
</feature>